<evidence type="ECO:0000259" key="6">
    <source>
        <dbReference type="Pfam" id="PF14759"/>
    </source>
</evidence>
<evidence type="ECO:0000313" key="8">
    <source>
        <dbReference type="Proteomes" id="UP000183263"/>
    </source>
</evidence>
<evidence type="ECO:0000256" key="2">
    <source>
        <dbReference type="ARBA" id="ARBA00022630"/>
    </source>
</evidence>
<dbReference type="InterPro" id="IPR050446">
    <property type="entry name" value="FAD-oxidoreductase/Apoptosis"/>
</dbReference>
<dbReference type="PANTHER" id="PTHR43557:SF2">
    <property type="entry name" value="RIESKE DOMAIN-CONTAINING PROTEIN-RELATED"/>
    <property type="match status" value="1"/>
</dbReference>
<evidence type="ECO:0000256" key="4">
    <source>
        <dbReference type="ARBA" id="ARBA00023002"/>
    </source>
</evidence>
<dbReference type="GO" id="GO:0005737">
    <property type="term" value="C:cytoplasm"/>
    <property type="evidence" value="ECO:0007669"/>
    <property type="project" value="TreeGrafter"/>
</dbReference>
<comment type="cofactor">
    <cofactor evidence="1">
        <name>FAD</name>
        <dbReference type="ChEBI" id="CHEBI:57692"/>
    </cofactor>
</comment>
<dbReference type="PANTHER" id="PTHR43557">
    <property type="entry name" value="APOPTOSIS-INDUCING FACTOR 1"/>
    <property type="match status" value="1"/>
</dbReference>
<dbReference type="InterPro" id="IPR036188">
    <property type="entry name" value="FAD/NAD-bd_sf"/>
</dbReference>
<evidence type="ECO:0000256" key="3">
    <source>
        <dbReference type="ARBA" id="ARBA00022827"/>
    </source>
</evidence>
<dbReference type="PRINTS" id="PR00368">
    <property type="entry name" value="FADPNR"/>
</dbReference>
<accession>A0A1G8JI96</accession>
<keyword evidence="8" id="KW-1185">Reference proteome</keyword>
<dbReference type="InterPro" id="IPR016156">
    <property type="entry name" value="FAD/NAD-linked_Rdtase_dimer_sf"/>
</dbReference>
<gene>
    <name evidence="7" type="ORF">SAMN05444695_106194</name>
</gene>
<dbReference type="RefSeq" id="WP_246442073.1">
    <property type="nucleotide sequence ID" value="NZ_CP048813.1"/>
</dbReference>
<dbReference type="Pfam" id="PF14759">
    <property type="entry name" value="Reductase_C"/>
    <property type="match status" value="1"/>
</dbReference>
<evidence type="ECO:0000313" key="7">
    <source>
        <dbReference type="EMBL" id="SDI30811.1"/>
    </source>
</evidence>
<protein>
    <submittedName>
        <fullName evidence="7">3-phenylpropionate/trans-cinnamate dioxygenase ferredoxin reductase subunit</fullName>
    </submittedName>
</protein>
<dbReference type="InterPro" id="IPR023753">
    <property type="entry name" value="FAD/NAD-binding_dom"/>
</dbReference>
<feature type="domain" description="FAD/NAD(P)-binding" evidence="5">
    <location>
        <begin position="3"/>
        <end position="304"/>
    </location>
</feature>
<evidence type="ECO:0000259" key="5">
    <source>
        <dbReference type="Pfam" id="PF07992"/>
    </source>
</evidence>
<dbReference type="PRINTS" id="PR00411">
    <property type="entry name" value="PNDRDTASEI"/>
</dbReference>
<feature type="domain" description="Reductase C-terminal" evidence="6">
    <location>
        <begin position="324"/>
        <end position="390"/>
    </location>
</feature>
<dbReference type="SUPFAM" id="SSF55424">
    <property type="entry name" value="FAD/NAD-linked reductases, dimerisation (C-terminal) domain"/>
    <property type="match status" value="1"/>
</dbReference>
<name>A0A1G8JI96_9NOCA</name>
<sequence>MERVVIVGAGLAGLRTAEELRRAGFDGELVLVGAETCLPYDRPPLSKEFLRGDVDDTTLRPREFFDDERIDLRLGAVATGIDPERRTVTLTAASDPDTFEELEYGELVVATGLTPRRIPGLPESEGIHVLRSVDDARGLRTRLVPGARALVVGAGFVGCELAASMRSADVDVVLVEPRSTSLEAALGPTVGALVARLHAEAGVDLRTGVGLAGVASVSGAYRATLGDGSEIVADLIVVGIGSTPVTDWLHGSGVALDTDGGVRCDESGRTGVEHVWAVGDVASWTGEAGVAERVEHWSNCGEQARSLAGALTGSGGEDTAQVRYFWSDQYGVKIQALGSVAETDRVHVVVDDGRKFVAYYERDGRLTGVVGAGKAGAVMKMRGKIAESVPIGDVLEVAST</sequence>
<organism evidence="7 8">
    <name type="scientific">Rhodococcus triatomae</name>
    <dbReference type="NCBI Taxonomy" id="300028"/>
    <lineage>
        <taxon>Bacteria</taxon>
        <taxon>Bacillati</taxon>
        <taxon>Actinomycetota</taxon>
        <taxon>Actinomycetes</taxon>
        <taxon>Mycobacteriales</taxon>
        <taxon>Nocardiaceae</taxon>
        <taxon>Rhodococcus</taxon>
    </lineage>
</organism>
<dbReference type="EMBL" id="FNDN01000006">
    <property type="protein sequence ID" value="SDI30811.1"/>
    <property type="molecule type" value="Genomic_DNA"/>
</dbReference>
<keyword evidence="3" id="KW-0274">FAD</keyword>
<dbReference type="Pfam" id="PF07992">
    <property type="entry name" value="Pyr_redox_2"/>
    <property type="match status" value="1"/>
</dbReference>
<keyword evidence="7" id="KW-0223">Dioxygenase</keyword>
<dbReference type="AlphaFoldDB" id="A0A1G8JI96"/>
<dbReference type="InterPro" id="IPR028202">
    <property type="entry name" value="Reductase_C"/>
</dbReference>
<dbReference type="SUPFAM" id="SSF51905">
    <property type="entry name" value="FAD/NAD(P)-binding domain"/>
    <property type="match status" value="2"/>
</dbReference>
<dbReference type="Gene3D" id="3.50.50.60">
    <property type="entry name" value="FAD/NAD(P)-binding domain"/>
    <property type="match status" value="2"/>
</dbReference>
<dbReference type="Gene3D" id="3.30.390.30">
    <property type="match status" value="1"/>
</dbReference>
<evidence type="ECO:0000256" key="1">
    <source>
        <dbReference type="ARBA" id="ARBA00001974"/>
    </source>
</evidence>
<reference evidence="7 8" key="1">
    <citation type="submission" date="2016-10" db="EMBL/GenBank/DDBJ databases">
        <authorList>
            <person name="de Groot N.N."/>
        </authorList>
    </citation>
    <scope>NUCLEOTIDE SEQUENCE [LARGE SCALE GENOMIC DNA]</scope>
    <source>
        <strain evidence="7 8">DSM 44892</strain>
    </source>
</reference>
<proteinExistence type="predicted"/>
<dbReference type="Proteomes" id="UP000183263">
    <property type="component" value="Unassembled WGS sequence"/>
</dbReference>
<keyword evidence="2" id="KW-0285">Flavoprotein</keyword>
<dbReference type="GO" id="GO:0051213">
    <property type="term" value="F:dioxygenase activity"/>
    <property type="evidence" value="ECO:0007669"/>
    <property type="project" value="UniProtKB-KW"/>
</dbReference>
<keyword evidence="4" id="KW-0560">Oxidoreductase</keyword>
<dbReference type="GO" id="GO:0016651">
    <property type="term" value="F:oxidoreductase activity, acting on NAD(P)H"/>
    <property type="evidence" value="ECO:0007669"/>
    <property type="project" value="TreeGrafter"/>
</dbReference>